<name>A0A178JG46_9VIBR</name>
<dbReference type="OrthoDB" id="5904955at2"/>
<dbReference type="AlphaFoldDB" id="A0A178JG46"/>
<reference evidence="3 4" key="1">
    <citation type="submission" date="2016-03" db="EMBL/GenBank/DDBJ databases">
        <title>Draft genome sequence of the Vibrio tubiashii subs. europaeus.</title>
        <authorList>
            <person name="Spinard E."/>
            <person name="Dubert J."/>
            <person name="Nelson D.R."/>
            <person name="Barja J.L."/>
        </authorList>
    </citation>
    <scope>NUCLEOTIDE SEQUENCE [LARGE SCALE GENOMIC DNA]</scope>
    <source>
        <strain evidence="4">PP-638</strain>
        <strain evidence="3">PP2-638</strain>
    </source>
</reference>
<dbReference type="GeneID" id="78074918"/>
<keyword evidence="1" id="KW-1133">Transmembrane helix</keyword>
<sequence>MDYIYQVLEFLSGVGSDVKHFVLGIPEFLMNIVTYFWYFATKFYLTFKLWGLETAYKVATMLLQNYEVYTVLNAAFNKISPDLRAICHAIGVVDAIRVIIDAFATAFVLRIMGW</sequence>
<evidence type="ECO:0000256" key="1">
    <source>
        <dbReference type="SAM" id="Phobius"/>
    </source>
</evidence>
<evidence type="ECO:0000313" key="4">
    <source>
        <dbReference type="Proteomes" id="UP000094761"/>
    </source>
</evidence>
<comment type="caution">
    <text evidence="3">The sequence shown here is derived from an EMBL/GenBank/DDBJ whole genome shotgun (WGS) entry which is preliminary data.</text>
</comment>
<evidence type="ECO:0000313" key="3">
    <source>
        <dbReference type="EMBL" id="OAN00367.1"/>
    </source>
</evidence>
<dbReference type="Proteomes" id="UP001150001">
    <property type="component" value="Unassembled WGS sequence"/>
</dbReference>
<dbReference type="EMBL" id="LUAX01000001">
    <property type="protein sequence ID" value="OAN00367.1"/>
    <property type="molecule type" value="Genomic_DNA"/>
</dbReference>
<accession>A0A178JG46</accession>
<organism evidence="3 4">
    <name type="scientific">Vibrio europaeus</name>
    <dbReference type="NCBI Taxonomy" id="300876"/>
    <lineage>
        <taxon>Bacteria</taxon>
        <taxon>Pseudomonadati</taxon>
        <taxon>Pseudomonadota</taxon>
        <taxon>Gammaproteobacteria</taxon>
        <taxon>Vibrionales</taxon>
        <taxon>Vibrionaceae</taxon>
        <taxon>Vibrio</taxon>
        <taxon>Vibrio oreintalis group</taxon>
    </lineage>
</organism>
<proteinExistence type="predicted"/>
<reference evidence="2" key="2">
    <citation type="submission" date="2022-11" db="EMBL/GenBank/DDBJ databases">
        <title>Role of the vibriolysin VemA secreted by the emergent pathogen Vibrio europaeus in the colonization of Manila clam mucus.</title>
        <authorList>
            <person name="Martinez C."/>
            <person name="Rodriguez S."/>
            <person name="Vences A."/>
            <person name="Barja J.L."/>
            <person name="Toranzo A.E."/>
            <person name="Dubert J."/>
        </authorList>
    </citation>
    <scope>NUCLEOTIDE SEQUENCE</scope>
    <source>
        <strain evidence="2">3454</strain>
    </source>
</reference>
<dbReference type="RefSeq" id="WP_069666303.1">
    <property type="nucleotide sequence ID" value="NZ_JAPFIM010000024.1"/>
</dbReference>
<keyword evidence="1" id="KW-0472">Membrane</keyword>
<dbReference type="Proteomes" id="UP000094761">
    <property type="component" value="Unassembled WGS sequence"/>
</dbReference>
<dbReference type="EMBL" id="JAPFIT010000030">
    <property type="protein sequence ID" value="MDC5742794.1"/>
    <property type="molecule type" value="Genomic_DNA"/>
</dbReference>
<evidence type="ECO:0000313" key="5">
    <source>
        <dbReference type="Proteomes" id="UP001150001"/>
    </source>
</evidence>
<feature type="transmembrane region" description="Helical" evidence="1">
    <location>
        <begin position="20"/>
        <end position="40"/>
    </location>
</feature>
<keyword evidence="5" id="KW-1185">Reference proteome</keyword>
<gene>
    <name evidence="3" type="ORF">AZ468_04370</name>
    <name evidence="2" type="ORF">OPW20_22310</name>
</gene>
<protein>
    <recommendedName>
        <fullName evidence="6">Accessory cholera enterotoxin</fullName>
    </recommendedName>
</protein>
<evidence type="ECO:0000313" key="2">
    <source>
        <dbReference type="EMBL" id="MDC5742794.1"/>
    </source>
</evidence>
<evidence type="ECO:0008006" key="6">
    <source>
        <dbReference type="Google" id="ProtNLM"/>
    </source>
</evidence>
<keyword evidence="1" id="KW-0812">Transmembrane</keyword>